<organism evidence="2 3">
    <name type="scientific">Candidatus Gottesmanbacteria bacterium GW2011_GWA1_43_11</name>
    <dbReference type="NCBI Taxonomy" id="1618436"/>
    <lineage>
        <taxon>Bacteria</taxon>
        <taxon>Candidatus Gottesmaniibacteriota</taxon>
    </lineage>
</organism>
<comment type="caution">
    <text evidence="2">The sequence shown here is derived from an EMBL/GenBank/DDBJ whole genome shotgun (WGS) entry which is preliminary data.</text>
</comment>
<accession>A0A0G1FHM4</accession>
<dbReference type="CDD" id="cd04179">
    <property type="entry name" value="DPM_DPG-synthase_like"/>
    <property type="match status" value="1"/>
</dbReference>
<name>A0A0G1FHM4_9BACT</name>
<evidence type="ECO:0000313" key="3">
    <source>
        <dbReference type="Proteomes" id="UP000034543"/>
    </source>
</evidence>
<reference evidence="2 3" key="1">
    <citation type="journal article" date="2015" name="Nature">
        <title>rRNA introns, odd ribosomes, and small enigmatic genomes across a large radiation of phyla.</title>
        <authorList>
            <person name="Brown C.T."/>
            <person name="Hug L.A."/>
            <person name="Thomas B.C."/>
            <person name="Sharon I."/>
            <person name="Castelle C.J."/>
            <person name="Singh A."/>
            <person name="Wilkins M.J."/>
            <person name="Williams K.H."/>
            <person name="Banfield J.F."/>
        </authorList>
    </citation>
    <scope>NUCLEOTIDE SEQUENCE [LARGE SCALE GENOMIC DNA]</scope>
</reference>
<dbReference type="GO" id="GO:0006487">
    <property type="term" value="P:protein N-linked glycosylation"/>
    <property type="evidence" value="ECO:0007669"/>
    <property type="project" value="TreeGrafter"/>
</dbReference>
<dbReference type="SUPFAM" id="SSF53448">
    <property type="entry name" value="Nucleotide-diphospho-sugar transferases"/>
    <property type="match status" value="1"/>
</dbReference>
<dbReference type="Pfam" id="PF00535">
    <property type="entry name" value="Glycos_transf_2"/>
    <property type="match status" value="1"/>
</dbReference>
<dbReference type="STRING" id="1618436.UV59_C0001G0066"/>
<sequence length="227" mass="25426">MKKLLVVIPAFNEAQTISQVIDSIPRKISGITSTRIVLIDDGSTDQTAEIALRKKIVVVRHLINRGLGAALATGIQYARLTRADYMITMDADGQHLGGDVKKIVRTLITNNADVVIGSRLLNPSGMPLSRQVINFLSNIVTLLLFSRWTSDSQSGLRGFSHRAIERIKINSQRMEVSSEIIRELARLKLAYLEVPIKSIYTRYSLRKGQRISNAPQVFWKLILQKFA</sequence>
<dbReference type="PANTHER" id="PTHR10859">
    <property type="entry name" value="GLYCOSYL TRANSFERASE"/>
    <property type="match status" value="1"/>
</dbReference>
<evidence type="ECO:0000259" key="1">
    <source>
        <dbReference type="Pfam" id="PF00535"/>
    </source>
</evidence>
<dbReference type="AlphaFoldDB" id="A0A0G1FHM4"/>
<proteinExistence type="predicted"/>
<dbReference type="InterPro" id="IPR029044">
    <property type="entry name" value="Nucleotide-diphossugar_trans"/>
</dbReference>
<dbReference type="EMBL" id="LCFB01000001">
    <property type="protein sequence ID" value="KKS86343.1"/>
    <property type="molecule type" value="Genomic_DNA"/>
</dbReference>
<dbReference type="Gene3D" id="3.90.550.10">
    <property type="entry name" value="Spore Coat Polysaccharide Biosynthesis Protein SpsA, Chain A"/>
    <property type="match status" value="1"/>
</dbReference>
<dbReference type="Proteomes" id="UP000034543">
    <property type="component" value="Unassembled WGS sequence"/>
</dbReference>
<protein>
    <recommendedName>
        <fullName evidence="1">Glycosyltransferase 2-like domain-containing protein</fullName>
    </recommendedName>
</protein>
<dbReference type="InterPro" id="IPR001173">
    <property type="entry name" value="Glyco_trans_2-like"/>
</dbReference>
<gene>
    <name evidence="2" type="ORF">UV59_C0001G0066</name>
</gene>
<feature type="domain" description="Glycosyltransferase 2-like" evidence="1">
    <location>
        <begin position="6"/>
        <end position="161"/>
    </location>
</feature>
<dbReference type="PANTHER" id="PTHR10859:SF91">
    <property type="entry name" value="DOLICHYL-PHOSPHATE BETA-GLUCOSYLTRANSFERASE"/>
    <property type="match status" value="1"/>
</dbReference>
<evidence type="ECO:0000313" key="2">
    <source>
        <dbReference type="EMBL" id="KKS86343.1"/>
    </source>
</evidence>